<accession>A0A944H7P3</accession>
<reference evidence="2" key="1">
    <citation type="journal article" date="2022" name="ISME J.">
        <title>Genetic and phylogenetic analysis of dissimilatory iodate-reducing bacteria identifies potential niches across the world's oceans.</title>
        <authorList>
            <person name="Reyes-Umana V."/>
            <person name="Henning Z."/>
            <person name="Lee K."/>
            <person name="Barnum T.P."/>
            <person name="Coates J.D."/>
        </authorList>
    </citation>
    <scope>NUCLEOTIDE SEQUENCE [LARGE SCALE GENOMIC DNA]</scope>
    <source>
        <strain evidence="2">IR12</strain>
    </source>
</reference>
<dbReference type="Proteomes" id="UP000694660">
    <property type="component" value="Unassembled WGS sequence"/>
</dbReference>
<protein>
    <recommendedName>
        <fullName evidence="3">Tetratricopeptide repeat protein</fullName>
    </recommendedName>
</protein>
<keyword evidence="2" id="KW-1185">Reference proteome</keyword>
<proteinExistence type="predicted"/>
<gene>
    <name evidence="1" type="ORF">I8J34_04885</name>
</gene>
<evidence type="ECO:0000313" key="2">
    <source>
        <dbReference type="Proteomes" id="UP000694660"/>
    </source>
</evidence>
<evidence type="ECO:0000313" key="1">
    <source>
        <dbReference type="EMBL" id="MBT0960505.1"/>
    </source>
</evidence>
<comment type="caution">
    <text evidence="1">The sequence shown here is derived from an EMBL/GenBank/DDBJ whole genome shotgun (WGS) entry which is preliminary data.</text>
</comment>
<evidence type="ECO:0008006" key="3">
    <source>
        <dbReference type="Google" id="ProtNLM"/>
    </source>
</evidence>
<dbReference type="AlphaFoldDB" id="A0A944H7P3"/>
<organism evidence="1 2">
    <name type="scientific">Denitromonas iodatirespirans</name>
    <dbReference type="NCBI Taxonomy" id="2795389"/>
    <lineage>
        <taxon>Bacteria</taxon>
        <taxon>Pseudomonadati</taxon>
        <taxon>Pseudomonadota</taxon>
        <taxon>Betaproteobacteria</taxon>
        <taxon>Rhodocyclales</taxon>
        <taxon>Zoogloeaceae</taxon>
        <taxon>Denitromonas</taxon>
    </lineage>
</organism>
<dbReference type="RefSeq" id="WP_214360263.1">
    <property type="nucleotide sequence ID" value="NZ_JAEKFT010000004.1"/>
</dbReference>
<sequence length="178" mass="20113">MDLLDFTDCTLYFEDPLPARAEALLNQAAREYGQDSAEIALLRAHLEVPENLTVLVGLYRYYFYQHRLDDALLVAERAMNVSGRQLGLPTDWRAFDDAHFGTAAQRSFGLLRFYLFALKAASVVLLRLRRVDESRARLAKLASFESRDQLGVARLLEVIDEFQNPSAPAEHEPAKIAA</sequence>
<name>A0A944H7P3_DENI1</name>
<dbReference type="EMBL" id="JAEKFT010000004">
    <property type="protein sequence ID" value="MBT0960505.1"/>
    <property type="molecule type" value="Genomic_DNA"/>
</dbReference>